<evidence type="ECO:0000313" key="6">
    <source>
        <dbReference type="EMBL" id="RMB01944.1"/>
    </source>
</evidence>
<accession>A0A3M0BWI5</accession>
<dbReference type="PROSITE" id="PS51898">
    <property type="entry name" value="TYR_RECOMBINASE"/>
    <property type="match status" value="1"/>
</dbReference>
<dbReference type="OrthoDB" id="6388170at2"/>
<dbReference type="SUPFAM" id="SSF56349">
    <property type="entry name" value="DNA breaking-rejoining enzymes"/>
    <property type="match status" value="1"/>
</dbReference>
<dbReference type="Pfam" id="PF00589">
    <property type="entry name" value="Phage_integrase"/>
    <property type="match status" value="1"/>
</dbReference>
<keyword evidence="2" id="KW-0229">DNA integration</keyword>
<dbReference type="Gene3D" id="1.10.443.10">
    <property type="entry name" value="Intergrase catalytic core"/>
    <property type="match status" value="1"/>
</dbReference>
<comment type="caution">
    <text evidence="6">The sequence shown here is derived from an EMBL/GenBank/DDBJ whole genome shotgun (WGS) entry which is preliminary data.</text>
</comment>
<sequence>MAKLTKRFVDAVEIRDKDYVVWDDELPGFGLRVFASGKRSYVIQYRSAGRSRRYAIGLHGVWTPETARKEARVQLGKVAQGENPTEERQLNRNAMTVKQLADQYIKAMEAGLILGKGGRPKRPSTIEVNIGQIHGHIVPLIGKRRVQELTKADVTKMMNDVIAGKTKAVRKTGKKRGKSILRGGRGTASKCVGLTGSMLTYAISLGLIEHNVAHGIRKPKDQVRDRRLTEEEYRIFGKALEAASDDPELAATIAITRLLALTGCRRGEIISLKWSDVDFENSCLRLSDSKEGASVRPIGLPVIELLEELQETATTEAVFPGTRGAEFFGSFPNQWPKIFSGSELPDFTAHVLRHSFASLANDLGFTESTIAALVGHSTGSITSKYIHTLDTVLIMAADTIAGYIQGLLDGAEFKQTAYAFDRTSRKAALSQFLQKAMGESESEGQVSSRRAA</sequence>
<dbReference type="Proteomes" id="UP000271227">
    <property type="component" value="Unassembled WGS sequence"/>
</dbReference>
<dbReference type="Pfam" id="PF13356">
    <property type="entry name" value="Arm-DNA-bind_3"/>
    <property type="match status" value="1"/>
</dbReference>
<organism evidence="6 7">
    <name type="scientific">Eilatimonas milleporae</name>
    <dbReference type="NCBI Taxonomy" id="911205"/>
    <lineage>
        <taxon>Bacteria</taxon>
        <taxon>Pseudomonadati</taxon>
        <taxon>Pseudomonadota</taxon>
        <taxon>Alphaproteobacteria</taxon>
        <taxon>Kordiimonadales</taxon>
        <taxon>Kordiimonadaceae</taxon>
        <taxon>Eilatimonas</taxon>
    </lineage>
</organism>
<dbReference type="GO" id="GO:0015074">
    <property type="term" value="P:DNA integration"/>
    <property type="evidence" value="ECO:0007669"/>
    <property type="project" value="UniProtKB-KW"/>
</dbReference>
<dbReference type="GO" id="GO:0006310">
    <property type="term" value="P:DNA recombination"/>
    <property type="evidence" value="ECO:0007669"/>
    <property type="project" value="UniProtKB-KW"/>
</dbReference>
<dbReference type="InterPro" id="IPR025166">
    <property type="entry name" value="Integrase_DNA_bind_dom"/>
</dbReference>
<proteinExistence type="inferred from homology"/>
<keyword evidence="7" id="KW-1185">Reference proteome</keyword>
<gene>
    <name evidence="6" type="ORF">BXY39_3454</name>
</gene>
<reference evidence="6 7" key="1">
    <citation type="submission" date="2018-10" db="EMBL/GenBank/DDBJ databases">
        <title>Genomic Encyclopedia of Archaeal and Bacterial Type Strains, Phase II (KMG-II): from individual species to whole genera.</title>
        <authorList>
            <person name="Goeker M."/>
        </authorList>
    </citation>
    <scope>NUCLEOTIDE SEQUENCE [LARGE SCALE GENOMIC DNA]</scope>
    <source>
        <strain evidence="6 7">DSM 25217</strain>
    </source>
</reference>
<dbReference type="InParanoid" id="A0A3M0BWI5"/>
<dbReference type="CDD" id="cd00796">
    <property type="entry name" value="INT_Rci_Hp1_C"/>
    <property type="match status" value="1"/>
</dbReference>
<comment type="similarity">
    <text evidence="1">Belongs to the 'phage' integrase family.</text>
</comment>
<evidence type="ECO:0000256" key="2">
    <source>
        <dbReference type="ARBA" id="ARBA00022908"/>
    </source>
</evidence>
<keyword evidence="4" id="KW-0233">DNA recombination</keyword>
<dbReference type="EMBL" id="REFR01000015">
    <property type="protein sequence ID" value="RMB01944.1"/>
    <property type="molecule type" value="Genomic_DNA"/>
</dbReference>
<dbReference type="FunCoup" id="A0A3M0BWI5">
    <property type="interactions" value="5"/>
</dbReference>
<dbReference type="InterPro" id="IPR013762">
    <property type="entry name" value="Integrase-like_cat_sf"/>
</dbReference>
<evidence type="ECO:0000256" key="1">
    <source>
        <dbReference type="ARBA" id="ARBA00008857"/>
    </source>
</evidence>
<dbReference type="GO" id="GO:0003677">
    <property type="term" value="F:DNA binding"/>
    <property type="evidence" value="ECO:0007669"/>
    <property type="project" value="UniProtKB-KW"/>
</dbReference>
<dbReference type="InterPro" id="IPR050808">
    <property type="entry name" value="Phage_Integrase"/>
</dbReference>
<evidence type="ECO:0000313" key="7">
    <source>
        <dbReference type="Proteomes" id="UP000271227"/>
    </source>
</evidence>
<dbReference type="Gene3D" id="1.10.150.130">
    <property type="match status" value="1"/>
</dbReference>
<name>A0A3M0BWI5_9PROT</name>
<protein>
    <submittedName>
        <fullName evidence="6">Uncharacterized protein DUF4102</fullName>
    </submittedName>
</protein>
<dbReference type="InterPro" id="IPR011010">
    <property type="entry name" value="DNA_brk_join_enz"/>
</dbReference>
<keyword evidence="3" id="KW-0238">DNA-binding</keyword>
<dbReference type="PANTHER" id="PTHR30629:SF2">
    <property type="entry name" value="PROPHAGE INTEGRASE INTS-RELATED"/>
    <property type="match status" value="1"/>
</dbReference>
<evidence type="ECO:0000256" key="4">
    <source>
        <dbReference type="ARBA" id="ARBA00023172"/>
    </source>
</evidence>
<feature type="domain" description="Tyr recombinase" evidence="5">
    <location>
        <begin position="223"/>
        <end position="398"/>
    </location>
</feature>
<evidence type="ECO:0000256" key="3">
    <source>
        <dbReference type="ARBA" id="ARBA00023125"/>
    </source>
</evidence>
<dbReference type="InterPro" id="IPR002104">
    <property type="entry name" value="Integrase_catalytic"/>
</dbReference>
<dbReference type="AlphaFoldDB" id="A0A3M0BWI5"/>
<dbReference type="Gene3D" id="3.30.160.390">
    <property type="entry name" value="Integrase, DNA-binding domain"/>
    <property type="match status" value="1"/>
</dbReference>
<dbReference type="InterPro" id="IPR038488">
    <property type="entry name" value="Integrase_DNA-bd_sf"/>
</dbReference>
<dbReference type="PANTHER" id="PTHR30629">
    <property type="entry name" value="PROPHAGE INTEGRASE"/>
    <property type="match status" value="1"/>
</dbReference>
<dbReference type="RefSeq" id="WP_121940087.1">
    <property type="nucleotide sequence ID" value="NZ_REFR01000015.1"/>
</dbReference>
<evidence type="ECO:0000259" key="5">
    <source>
        <dbReference type="PROSITE" id="PS51898"/>
    </source>
</evidence>
<dbReference type="InterPro" id="IPR010998">
    <property type="entry name" value="Integrase_recombinase_N"/>
</dbReference>